<evidence type="ECO:0000313" key="1">
    <source>
        <dbReference type="EMBL" id="CCA68024.1"/>
    </source>
</evidence>
<dbReference type="AlphaFoldDB" id="G4T9Q2"/>
<accession>G4T9Q2</accession>
<dbReference type="Proteomes" id="UP000007148">
    <property type="component" value="Unassembled WGS sequence"/>
</dbReference>
<dbReference type="EMBL" id="CAFZ01000024">
    <property type="protein sequence ID" value="CCA68024.1"/>
    <property type="molecule type" value="Genomic_DNA"/>
</dbReference>
<dbReference type="OrthoDB" id="5365701at2759"/>
<comment type="caution">
    <text evidence="1">The sequence shown here is derived from an EMBL/GenBank/DDBJ whole genome shotgun (WGS) entry which is preliminary data.</text>
</comment>
<gene>
    <name evidence="1" type="ORF">PIIN_01891</name>
</gene>
<name>G4T9Q2_SERID</name>
<dbReference type="HOGENOM" id="CLU_437481_0_0_1"/>
<organism evidence="1 2">
    <name type="scientific">Serendipita indica (strain DSM 11827)</name>
    <name type="common">Root endophyte fungus</name>
    <name type="synonym">Piriformospora indica</name>
    <dbReference type="NCBI Taxonomy" id="1109443"/>
    <lineage>
        <taxon>Eukaryota</taxon>
        <taxon>Fungi</taxon>
        <taxon>Dikarya</taxon>
        <taxon>Basidiomycota</taxon>
        <taxon>Agaricomycotina</taxon>
        <taxon>Agaricomycetes</taxon>
        <taxon>Sebacinales</taxon>
        <taxon>Serendipitaceae</taxon>
        <taxon>Serendipita</taxon>
    </lineage>
</organism>
<protein>
    <submittedName>
        <fullName evidence="1">Uncharacterized protein</fullName>
    </submittedName>
</protein>
<evidence type="ECO:0000313" key="2">
    <source>
        <dbReference type="Proteomes" id="UP000007148"/>
    </source>
</evidence>
<dbReference type="eggNOG" id="ENOG502RAE4">
    <property type="taxonomic scope" value="Eukaryota"/>
</dbReference>
<keyword evidence="2" id="KW-1185">Reference proteome</keyword>
<proteinExistence type="predicted"/>
<sequence>MASQKLESLYVAATFKELVDQARDVRKQLNRLEIGHSALERYIGCLSGETIMIEEDLSTLQEYCMQNKDISRRDPAMVLDVNSTLFITSVTLSYTLAEATKRSIGSTTWRPSLYTRFLMSSNNKSPKYDGIDGFLYQIFGCSNALRVLCRLLDPFERGGLHKEELSKYKDSIISKLIADTGCRFGTTSSSQPDYVRSLWPKRSIVYPLTSELMSFGLSQQQVREVYRKSNQKAFIIKRMITAWKSYGSEDDYRNALVTLVQNDGDIQATDEMLTMLLSHGRDLYSVLLKALQSHGYRYGNVVQWLSDALYLTGLDQSRSSSFEHNVRRHLHNALVANQYRVDTIRNDLANIQGIEPENRSLYAQSAFRNPINKDTRFSPVLYLQSWEYHKYKMLEVRLSAVTAQSYAAQLGLQWTFEEALLALSDYSFNIGALTEALCRIGDDFKHVILGLIERNIALHSIPRMISAAESLANRMGTHWRVEGLARFAQRCDFDLEFMLNTRNWLEAGFPAPFVESRLCWDWLAFNGFDLAMTMQDAVHAKQEFLSWGRARRRDHVRRLRNFGGDERQLVYYGSFYDTLF</sequence>
<reference evidence="1 2" key="1">
    <citation type="journal article" date="2011" name="PLoS Pathog.">
        <title>Endophytic Life Strategies Decoded by Genome and Transcriptome Analyses of the Mutualistic Root Symbiont Piriformospora indica.</title>
        <authorList>
            <person name="Zuccaro A."/>
            <person name="Lahrmann U."/>
            <person name="Guldener U."/>
            <person name="Langen G."/>
            <person name="Pfiffi S."/>
            <person name="Biedenkopf D."/>
            <person name="Wong P."/>
            <person name="Samans B."/>
            <person name="Grimm C."/>
            <person name="Basiewicz M."/>
            <person name="Murat C."/>
            <person name="Martin F."/>
            <person name="Kogel K.H."/>
        </authorList>
    </citation>
    <scope>NUCLEOTIDE SEQUENCE [LARGE SCALE GENOMIC DNA]</scope>
    <source>
        <strain evidence="1 2">DSM 11827</strain>
    </source>
</reference>
<dbReference type="InParanoid" id="G4T9Q2"/>